<dbReference type="EMBL" id="RXIC02000020">
    <property type="protein sequence ID" value="KAB1223039.1"/>
    <property type="molecule type" value="Genomic_DNA"/>
</dbReference>
<name>A0A6A1WCN2_9ROSI</name>
<dbReference type="AlphaFoldDB" id="A0A6A1WCN2"/>
<keyword evidence="2" id="KW-1185">Reference proteome</keyword>
<gene>
    <name evidence="1" type="ORF">CJ030_MR2G022358</name>
</gene>
<reference evidence="1 2" key="1">
    <citation type="journal article" date="2019" name="Plant Biotechnol. J.">
        <title>The red bayberry genome and genetic basis of sex determination.</title>
        <authorList>
            <person name="Jia H.M."/>
            <person name="Jia H.J."/>
            <person name="Cai Q.L."/>
            <person name="Wang Y."/>
            <person name="Zhao H.B."/>
            <person name="Yang W.F."/>
            <person name="Wang G.Y."/>
            <person name="Li Y.H."/>
            <person name="Zhan D.L."/>
            <person name="Shen Y.T."/>
            <person name="Niu Q.F."/>
            <person name="Chang L."/>
            <person name="Qiu J."/>
            <person name="Zhao L."/>
            <person name="Xie H.B."/>
            <person name="Fu W.Y."/>
            <person name="Jin J."/>
            <person name="Li X.W."/>
            <person name="Jiao Y."/>
            <person name="Zhou C.C."/>
            <person name="Tu T."/>
            <person name="Chai C.Y."/>
            <person name="Gao J.L."/>
            <person name="Fan L.J."/>
            <person name="van de Weg E."/>
            <person name="Wang J.Y."/>
            <person name="Gao Z.S."/>
        </authorList>
    </citation>
    <scope>NUCLEOTIDE SEQUENCE [LARGE SCALE GENOMIC DNA]</scope>
    <source>
        <tissue evidence="1">Leaves</tissue>
    </source>
</reference>
<organism evidence="1 2">
    <name type="scientific">Morella rubra</name>
    <name type="common">Chinese bayberry</name>
    <dbReference type="NCBI Taxonomy" id="262757"/>
    <lineage>
        <taxon>Eukaryota</taxon>
        <taxon>Viridiplantae</taxon>
        <taxon>Streptophyta</taxon>
        <taxon>Embryophyta</taxon>
        <taxon>Tracheophyta</taxon>
        <taxon>Spermatophyta</taxon>
        <taxon>Magnoliopsida</taxon>
        <taxon>eudicotyledons</taxon>
        <taxon>Gunneridae</taxon>
        <taxon>Pentapetalae</taxon>
        <taxon>rosids</taxon>
        <taxon>fabids</taxon>
        <taxon>Fagales</taxon>
        <taxon>Myricaceae</taxon>
        <taxon>Morella</taxon>
    </lineage>
</organism>
<comment type="caution">
    <text evidence="1">The sequence shown here is derived from an EMBL/GenBank/DDBJ whole genome shotgun (WGS) entry which is preliminary data.</text>
</comment>
<dbReference type="Proteomes" id="UP000516437">
    <property type="component" value="Chromosome 2"/>
</dbReference>
<sequence>MEHLRHLCVLKLCLEVSVQEDCSALQTLRGLWVDKKSPVKTDLDWSINLRKLGLTYH</sequence>
<protein>
    <submittedName>
        <fullName evidence="1">Uncharacterized protein</fullName>
    </submittedName>
</protein>
<evidence type="ECO:0000313" key="1">
    <source>
        <dbReference type="EMBL" id="KAB1223039.1"/>
    </source>
</evidence>
<evidence type="ECO:0000313" key="2">
    <source>
        <dbReference type="Proteomes" id="UP000516437"/>
    </source>
</evidence>
<proteinExistence type="predicted"/>
<accession>A0A6A1WCN2</accession>